<keyword evidence="1" id="KW-0547">Nucleotide-binding</keyword>
<accession>A0A9W6FU24</accession>
<dbReference type="Proteomes" id="UP001144372">
    <property type="component" value="Unassembled WGS sequence"/>
</dbReference>
<name>A0A9W6FU24_9BACT</name>
<feature type="domain" description="DNA2/NAM7 helicase-like C-terminal" evidence="6">
    <location>
        <begin position="740"/>
        <end position="948"/>
    </location>
</feature>
<reference evidence="7" key="1">
    <citation type="submission" date="2022-12" db="EMBL/GenBank/DDBJ databases">
        <title>Reference genome sequencing for broad-spectrum identification of bacterial and archaeal isolates by mass spectrometry.</title>
        <authorList>
            <person name="Sekiguchi Y."/>
            <person name="Tourlousse D.M."/>
        </authorList>
    </citation>
    <scope>NUCLEOTIDE SEQUENCE</scope>
    <source>
        <strain evidence="7">ASRB1</strain>
    </source>
</reference>
<feature type="compositionally biased region" description="Polar residues" evidence="5">
    <location>
        <begin position="463"/>
        <end position="475"/>
    </location>
</feature>
<dbReference type="SUPFAM" id="SSF52540">
    <property type="entry name" value="P-loop containing nucleoside triphosphate hydrolases"/>
    <property type="match status" value="1"/>
</dbReference>
<dbReference type="InterPro" id="IPR041679">
    <property type="entry name" value="DNA2/NAM7-like_C"/>
</dbReference>
<evidence type="ECO:0000256" key="1">
    <source>
        <dbReference type="ARBA" id="ARBA00022741"/>
    </source>
</evidence>
<keyword evidence="8" id="KW-1185">Reference proteome</keyword>
<comment type="caution">
    <text evidence="7">The sequence shown here is derived from an EMBL/GenBank/DDBJ whole genome shotgun (WGS) entry which is preliminary data.</text>
</comment>
<feature type="region of interest" description="Disordered" evidence="5">
    <location>
        <begin position="1"/>
        <end position="22"/>
    </location>
</feature>
<dbReference type="PANTHER" id="PTHR43788">
    <property type="entry name" value="DNA2/NAM7 HELICASE FAMILY MEMBER"/>
    <property type="match status" value="1"/>
</dbReference>
<evidence type="ECO:0000259" key="6">
    <source>
        <dbReference type="Pfam" id="PF13087"/>
    </source>
</evidence>
<evidence type="ECO:0000256" key="3">
    <source>
        <dbReference type="ARBA" id="ARBA00022806"/>
    </source>
</evidence>
<dbReference type="GO" id="GO:0016787">
    <property type="term" value="F:hydrolase activity"/>
    <property type="evidence" value="ECO:0007669"/>
    <property type="project" value="UniProtKB-KW"/>
</dbReference>
<dbReference type="Pfam" id="PF13245">
    <property type="entry name" value="AAA_19"/>
    <property type="match status" value="1"/>
</dbReference>
<dbReference type="InterPro" id="IPR027417">
    <property type="entry name" value="P-loop_NTPase"/>
</dbReference>
<dbReference type="Pfam" id="PF13087">
    <property type="entry name" value="AAA_12"/>
    <property type="match status" value="1"/>
</dbReference>
<dbReference type="EMBL" id="BSDR01000001">
    <property type="protein sequence ID" value="GLI34883.1"/>
    <property type="molecule type" value="Genomic_DNA"/>
</dbReference>
<keyword evidence="4" id="KW-0067">ATP-binding</keyword>
<organism evidence="7 8">
    <name type="scientific">Desulforhabdus amnigena</name>
    <dbReference type="NCBI Taxonomy" id="40218"/>
    <lineage>
        <taxon>Bacteria</taxon>
        <taxon>Pseudomonadati</taxon>
        <taxon>Thermodesulfobacteriota</taxon>
        <taxon>Syntrophobacteria</taxon>
        <taxon>Syntrophobacterales</taxon>
        <taxon>Syntrophobacteraceae</taxon>
        <taxon>Desulforhabdus</taxon>
    </lineage>
</organism>
<keyword evidence="2" id="KW-0378">Hydrolase</keyword>
<evidence type="ECO:0000313" key="8">
    <source>
        <dbReference type="Proteomes" id="UP001144372"/>
    </source>
</evidence>
<dbReference type="AlphaFoldDB" id="A0A9W6FU24"/>
<feature type="region of interest" description="Disordered" evidence="5">
    <location>
        <begin position="444"/>
        <end position="475"/>
    </location>
</feature>
<dbReference type="GO" id="GO:0043139">
    <property type="term" value="F:5'-3' DNA helicase activity"/>
    <property type="evidence" value="ECO:0007669"/>
    <property type="project" value="TreeGrafter"/>
</dbReference>
<dbReference type="RefSeq" id="WP_281794339.1">
    <property type="nucleotide sequence ID" value="NZ_BSDR01000001.1"/>
</dbReference>
<evidence type="ECO:0000256" key="5">
    <source>
        <dbReference type="SAM" id="MobiDB-lite"/>
    </source>
</evidence>
<dbReference type="CDD" id="cd17934">
    <property type="entry name" value="DEXXQc_Upf1-like"/>
    <property type="match status" value="1"/>
</dbReference>
<gene>
    <name evidence="7" type="ORF">DAMNIGENAA_23160</name>
</gene>
<dbReference type="CDD" id="cd18808">
    <property type="entry name" value="SF1_C_Upf1"/>
    <property type="match status" value="1"/>
</dbReference>
<protein>
    <recommendedName>
        <fullName evidence="6">DNA2/NAM7 helicase-like C-terminal domain-containing protein</fullName>
    </recommendedName>
</protein>
<evidence type="ECO:0000313" key="7">
    <source>
        <dbReference type="EMBL" id="GLI34883.1"/>
    </source>
</evidence>
<sequence>MKDKAASATPPDSHKGASFTPHQRERLKECLHALKTRQIYLRDPGTRLFPMNLSTAFFVNLVRDPVLGLPQVLAYRAVDEGGRVVDAACWAIVREDELPAVRQSFSNRFLTAWKKSIADGKGPHLFHFGEGTWQGLREWAEEAGSPNRLSFLWEPGRCHHTDLRRLIRERFDLPIPGRLTLFALDHVLGLTSSTEKENMADLFPRMPESLFHPDPEPYIPREEWEEDEKRRSELIRYHEALLALQEKVWKWAHPHLESDWEQTEWGEEPAEGRSPGAHYLHFLEEEKRLREENILALQEYSLAERVDRFRAIGPLTFLRTSLDEEGRFLYHFQMEPENELSKFREGDFLKLAVVGTQDIQGGFPVILADYNPAAGKLSVLARQGRLPLNRQLAYSLEEDLTDWNHPKLTHAVRAIFSTESSAEGRHSVLKLLAGEGHPEFIPVPLTPVRSPKGFKGEQPWEKSGNSPFSEVTSPFNSPLEGELRGVFLKDMRLFQGTCPPPNPKGQGRFLQSPLEQEREKFLWVRNWMQSFEPVSGLNAAQRAALELPFRKRVSLIEGPPGTGKTHLLAWILIALILQAQETGEPLRIAVSALTHQAIDGMLEKVVNLVNRHRIKGFRGRIMKWGRYKEGEAGGNAQDGSSGWPGIRIEPLNNAEDISGSPYLILGSTGFGLYNLLDGRNGTFPQVFDWIVFDEASQVLLPHALLSLLYGKGNFLFLGDVKQLPPIVLGRYEAASPDVHRSILGLLLDRYGPEHRVRLDRTYRMNAELCAFPSRMWYESTLQSDPRNAASRLELTSFPASSSRDGNESLHRGLINRILDPEKPIALVLTDHQGNYQKSDPEVEIMVQLAHRLMTHHGLGPNRLALISPHRAQNNAMANRLSQLLQESDDALPVIDTVERLQGAERDVILFSTTTSDPDHVMSEFLNNPNRFNVAITRARHKLIVVGSRSFFLTVPQNEEALAANACFKQFLQHCKDKKSLFAWNRD</sequence>
<dbReference type="InterPro" id="IPR047187">
    <property type="entry name" value="SF1_C_Upf1"/>
</dbReference>
<dbReference type="Gene3D" id="3.40.50.300">
    <property type="entry name" value="P-loop containing nucleotide triphosphate hydrolases"/>
    <property type="match status" value="2"/>
</dbReference>
<proteinExistence type="predicted"/>
<dbReference type="GO" id="GO:0005524">
    <property type="term" value="F:ATP binding"/>
    <property type="evidence" value="ECO:0007669"/>
    <property type="project" value="UniProtKB-KW"/>
</dbReference>
<keyword evidence="3" id="KW-0347">Helicase</keyword>
<evidence type="ECO:0000256" key="2">
    <source>
        <dbReference type="ARBA" id="ARBA00022801"/>
    </source>
</evidence>
<dbReference type="PANTHER" id="PTHR43788:SF8">
    <property type="entry name" value="DNA-BINDING PROTEIN SMUBP-2"/>
    <property type="match status" value="1"/>
</dbReference>
<evidence type="ECO:0000256" key="4">
    <source>
        <dbReference type="ARBA" id="ARBA00022840"/>
    </source>
</evidence>
<dbReference type="InterPro" id="IPR050534">
    <property type="entry name" value="Coronavir_polyprotein_1ab"/>
</dbReference>